<evidence type="ECO:0000313" key="5">
    <source>
        <dbReference type="Proteomes" id="UP000887574"/>
    </source>
</evidence>
<feature type="compositionally biased region" description="Low complexity" evidence="3">
    <location>
        <begin position="364"/>
        <end position="377"/>
    </location>
</feature>
<dbReference type="SUPFAM" id="SSF50729">
    <property type="entry name" value="PH domain-like"/>
    <property type="match status" value="1"/>
</dbReference>
<dbReference type="Proteomes" id="UP000887574">
    <property type="component" value="Unplaced"/>
</dbReference>
<organism evidence="5 6">
    <name type="scientific">Ditylenchus dipsaci</name>
    <dbReference type="NCBI Taxonomy" id="166011"/>
    <lineage>
        <taxon>Eukaryota</taxon>
        <taxon>Metazoa</taxon>
        <taxon>Ecdysozoa</taxon>
        <taxon>Nematoda</taxon>
        <taxon>Chromadorea</taxon>
        <taxon>Rhabditida</taxon>
        <taxon>Tylenchina</taxon>
        <taxon>Tylenchomorpha</taxon>
        <taxon>Sphaerularioidea</taxon>
        <taxon>Anguinidae</taxon>
        <taxon>Anguininae</taxon>
        <taxon>Ditylenchus</taxon>
    </lineage>
</organism>
<feature type="domain" description="SH2" evidence="4">
    <location>
        <begin position="465"/>
        <end position="578"/>
    </location>
</feature>
<feature type="compositionally biased region" description="Polar residues" evidence="3">
    <location>
        <begin position="196"/>
        <end position="214"/>
    </location>
</feature>
<dbReference type="WBParaSite" id="jg6724">
    <property type="protein sequence ID" value="jg6724"/>
    <property type="gene ID" value="jg6724"/>
</dbReference>
<keyword evidence="5" id="KW-1185">Reference proteome</keyword>
<dbReference type="InterPro" id="IPR011993">
    <property type="entry name" value="PH-like_dom_sf"/>
</dbReference>
<feature type="region of interest" description="Disordered" evidence="3">
    <location>
        <begin position="23"/>
        <end position="49"/>
    </location>
</feature>
<dbReference type="Pfam" id="PF00017">
    <property type="entry name" value="SH2"/>
    <property type="match status" value="1"/>
</dbReference>
<dbReference type="Gene3D" id="2.30.29.30">
    <property type="entry name" value="Pleckstrin-homology domain (PH domain)/Phosphotyrosine-binding domain (PTB)"/>
    <property type="match status" value="1"/>
</dbReference>
<evidence type="ECO:0000256" key="3">
    <source>
        <dbReference type="SAM" id="MobiDB-lite"/>
    </source>
</evidence>
<dbReference type="InterPro" id="IPR000980">
    <property type="entry name" value="SH2"/>
</dbReference>
<dbReference type="AlphaFoldDB" id="A0A915EK18"/>
<dbReference type="InterPro" id="IPR036860">
    <property type="entry name" value="SH2_dom_sf"/>
</dbReference>
<evidence type="ECO:0000256" key="1">
    <source>
        <dbReference type="ARBA" id="ARBA00022999"/>
    </source>
</evidence>
<sequence length="648" mass="72751">MREQHYCSSEGYCSADITSTSRNHIYKQPEDRSQTNRNRRKRAAKESPTSEAGVFTLSWNVEWCGSFPIGRVNAESISKRLDLVLNTQKTSPSTKKQEFVVLSVSLQSVSVHQSCSQQQREKCAAPVFSHCLRKIMCVVGRVESRQIAYITREAATQRLNDVPYKKQIHVFRTKSAFEVEQIETILSNAFQRSSTTSQSTPFITETSDAHTSPPQTKPPSTARRRRFGSILSSASNIQHKTPSPTEFKSQPQSDFVIPGIKYVQTPLSSQTPAKRQSFLEKSRRQMSLTNTLFHRLFGGASSSAAFANRTPRIEEDDGGFGKENVEHQNNEQVRFRRPLPVTPCIKTKTEMQDHNQLNGLTATPKSSVPSSQWSSSQSRKRRPVSAVFGHAVLSRLSSASTALHWGTNSAKNTVRHLPCSDKRPVSSPLVTMSSTPRRSIEKCELQRHKQKKPPALVFDEKLGEWIYPIDDECTRKQLEELAYFCKNTDKELVYARLRSMFEGAFVLRLSGSRKRCLALSVRVAEDKNPNGLAHYLIVRNEQGFRIKGSKHYFASIPMLITHHTVISEQLPCRLVFSEWDDSSLLKIKSRSAANLSCLDSTLKSSVITTSNVSDLAPLVSSENVSVSSHRPKSTSTSTLPSAIEYSKF</sequence>
<dbReference type="Gene3D" id="3.30.505.10">
    <property type="entry name" value="SH2 domain"/>
    <property type="match status" value="1"/>
</dbReference>
<dbReference type="CDD" id="cd00173">
    <property type="entry name" value="SH2"/>
    <property type="match status" value="1"/>
</dbReference>
<keyword evidence="1 2" id="KW-0727">SH2 domain</keyword>
<proteinExistence type="predicted"/>
<protein>
    <submittedName>
        <fullName evidence="6">SH2 domain-containing protein</fullName>
    </submittedName>
</protein>
<evidence type="ECO:0000256" key="2">
    <source>
        <dbReference type="PROSITE-ProRule" id="PRU00191"/>
    </source>
</evidence>
<feature type="region of interest" description="Disordered" evidence="3">
    <location>
        <begin position="348"/>
        <end position="381"/>
    </location>
</feature>
<dbReference type="PROSITE" id="PS50001">
    <property type="entry name" value="SH2"/>
    <property type="match status" value="1"/>
</dbReference>
<reference evidence="6" key="1">
    <citation type="submission" date="2022-11" db="UniProtKB">
        <authorList>
            <consortium name="WormBaseParasite"/>
        </authorList>
    </citation>
    <scope>IDENTIFICATION</scope>
</reference>
<feature type="region of interest" description="Disordered" evidence="3">
    <location>
        <begin position="196"/>
        <end position="223"/>
    </location>
</feature>
<name>A0A915EK18_9BILA</name>
<accession>A0A915EK18</accession>
<feature type="region of interest" description="Disordered" evidence="3">
    <location>
        <begin position="233"/>
        <end position="252"/>
    </location>
</feature>
<dbReference type="PANTHER" id="PTHR15832:SF2">
    <property type="entry name" value="SH2 DOMAIN-CONTAINING PROTEIN"/>
    <property type="match status" value="1"/>
</dbReference>
<evidence type="ECO:0000259" key="4">
    <source>
        <dbReference type="PROSITE" id="PS50001"/>
    </source>
</evidence>
<dbReference type="SUPFAM" id="SSF55550">
    <property type="entry name" value="SH2 domain"/>
    <property type="match status" value="1"/>
</dbReference>
<dbReference type="SMART" id="SM00252">
    <property type="entry name" value="SH2"/>
    <property type="match status" value="1"/>
</dbReference>
<dbReference type="PANTHER" id="PTHR15832">
    <property type="entry name" value="SHC (SRC HOMOLOGY DOMAIN C-TERMINAL) ADAPTOR HOMOLOG"/>
    <property type="match status" value="1"/>
</dbReference>
<evidence type="ECO:0000313" key="6">
    <source>
        <dbReference type="WBParaSite" id="jg6724"/>
    </source>
</evidence>
<feature type="compositionally biased region" description="Polar residues" evidence="3">
    <location>
        <begin position="354"/>
        <end position="363"/>
    </location>
</feature>